<dbReference type="SUPFAM" id="SSF52777">
    <property type="entry name" value="CoA-dependent acyltransferases"/>
    <property type="match status" value="1"/>
</dbReference>
<keyword evidence="2" id="KW-1185">Reference proteome</keyword>
<accession>A0A8E6B8U2</accession>
<dbReference type="Proteomes" id="UP000676194">
    <property type="component" value="Chromosome"/>
</dbReference>
<proteinExistence type="predicted"/>
<protein>
    <submittedName>
        <fullName evidence="1">Uncharacterized protein</fullName>
    </submittedName>
</protein>
<sequence length="285" mass="32253">MTAAYRGNGCVDNLQNLRELENPAPLSTMNANLKGKTTSVSYFRRLVIDLMHFSKKIPSVTLERRMELGKLMAARKACSQSPTWSSIFTKAYAIVSARHEVLRTAYLTFPWTRFYTHPKTVATLAVDRQLDNERIVIYAHVEDAEKKSLKELDAIIEEHRTTPVKEISSYRVSVRLSRVPWPFRMLVWIWGLNMYGSSRCKYFGTFGMSSVGCHGAGILHLIPLLTSTLHYGMFQPSGALDMRLSFDHRVMDASTGAMVLAEMEEVLIKQILPECLEQTQLSVAA</sequence>
<dbReference type="RefSeq" id="WP_213499245.1">
    <property type="nucleotide sequence ID" value="NZ_CP074694.1"/>
</dbReference>
<dbReference type="Gene3D" id="3.30.559.10">
    <property type="entry name" value="Chloramphenicol acetyltransferase-like domain"/>
    <property type="match status" value="1"/>
</dbReference>
<reference evidence="1" key="1">
    <citation type="submission" date="2021-05" db="EMBL/GenBank/DDBJ databases">
        <title>Complete genome sequence of the cellulolytic planctomycete Telmatocola sphagniphila SP2T and characterization of the first cellulase from planctomycetes.</title>
        <authorList>
            <person name="Rakitin A.L."/>
            <person name="Beletsky A.V."/>
            <person name="Naumoff D.G."/>
            <person name="Kulichevskaya I.S."/>
            <person name="Mardanov A.V."/>
            <person name="Ravin N.V."/>
            <person name="Dedysh S.N."/>
        </authorList>
    </citation>
    <scope>NUCLEOTIDE SEQUENCE</scope>
    <source>
        <strain evidence="1">SP2T</strain>
    </source>
</reference>
<organism evidence="1 2">
    <name type="scientific">Telmatocola sphagniphila</name>
    <dbReference type="NCBI Taxonomy" id="1123043"/>
    <lineage>
        <taxon>Bacteria</taxon>
        <taxon>Pseudomonadati</taxon>
        <taxon>Planctomycetota</taxon>
        <taxon>Planctomycetia</taxon>
        <taxon>Gemmatales</taxon>
        <taxon>Gemmataceae</taxon>
    </lineage>
</organism>
<name>A0A8E6B8U2_9BACT</name>
<gene>
    <name evidence="1" type="ORF">KIH39_10315</name>
</gene>
<dbReference type="AlphaFoldDB" id="A0A8E6B8U2"/>
<dbReference type="InterPro" id="IPR023213">
    <property type="entry name" value="CAT-like_dom_sf"/>
</dbReference>
<dbReference type="EMBL" id="CP074694">
    <property type="protein sequence ID" value="QVL34275.1"/>
    <property type="molecule type" value="Genomic_DNA"/>
</dbReference>
<evidence type="ECO:0000313" key="2">
    <source>
        <dbReference type="Proteomes" id="UP000676194"/>
    </source>
</evidence>
<evidence type="ECO:0000313" key="1">
    <source>
        <dbReference type="EMBL" id="QVL34275.1"/>
    </source>
</evidence>
<dbReference type="KEGG" id="tsph:KIH39_10315"/>